<dbReference type="InterPro" id="IPR036709">
    <property type="entry name" value="Autotransporte_beta_dom_sf"/>
</dbReference>
<evidence type="ECO:0000313" key="1">
    <source>
        <dbReference type="EMBL" id="VTZ50193.1"/>
    </source>
</evidence>
<protein>
    <submittedName>
        <fullName evidence="1">Uncharacterized protein</fullName>
    </submittedName>
</protein>
<proteinExistence type="predicted"/>
<evidence type="ECO:0000313" key="2">
    <source>
        <dbReference type="Proteomes" id="UP000485880"/>
    </source>
</evidence>
<dbReference type="AlphaFoldDB" id="A0A8B6M776"/>
<dbReference type="Proteomes" id="UP000485880">
    <property type="component" value="Unassembled WGS sequence"/>
</dbReference>
<comment type="caution">
    <text evidence="1">The sequence shown here is derived from an EMBL/GenBank/DDBJ whole genome shotgun (WGS) entry which is preliminary data.</text>
</comment>
<organism evidence="1 2">
    <name type="scientific">Methylocella tundrae</name>
    <dbReference type="NCBI Taxonomy" id="227605"/>
    <lineage>
        <taxon>Bacteria</taxon>
        <taxon>Pseudomonadati</taxon>
        <taxon>Pseudomonadota</taxon>
        <taxon>Alphaproteobacteria</taxon>
        <taxon>Hyphomicrobiales</taxon>
        <taxon>Beijerinckiaceae</taxon>
        <taxon>Methylocella</taxon>
    </lineage>
</organism>
<reference evidence="1 2" key="1">
    <citation type="submission" date="2019-05" db="EMBL/GenBank/DDBJ databases">
        <authorList>
            <person name="Farhan Ul Haque M."/>
        </authorList>
    </citation>
    <scope>NUCLEOTIDE SEQUENCE [LARGE SCALE GENOMIC DNA]</scope>
    <source>
        <strain evidence="1">2</strain>
    </source>
</reference>
<keyword evidence="2" id="KW-1185">Reference proteome</keyword>
<dbReference type="SUPFAM" id="SSF103515">
    <property type="entry name" value="Autotransporter"/>
    <property type="match status" value="1"/>
</dbReference>
<dbReference type="EMBL" id="CABFMQ020000077">
    <property type="protein sequence ID" value="VTZ50193.1"/>
    <property type="molecule type" value="Genomic_DNA"/>
</dbReference>
<name>A0A8B6M776_METTU</name>
<sequence>MAAIGGGGGFAGSASVTSSGVLGGGQVGYNYSFGNNFLLGLETDFDGAAIRGKGAVSLSGFSGLGSFSVNARSKINDLGTARAPRLLVGRVSAARRPCRQIMPSGSSASSRAMGAFGHLFAAPDIEIL</sequence>
<gene>
    <name evidence="1" type="ORF">MPC4_200077</name>
</gene>
<accession>A0A8B6M776</accession>